<accession>A0A085LQ17</accession>
<keyword evidence="2" id="KW-1185">Reference proteome</keyword>
<proteinExistence type="predicted"/>
<sequence length="97" mass="11090">MPKHLRDNWGRFIMKKIKPRFLNLRDLSDWISERREAADLVTDEPDAAPCRPVRPSYKKRRKLRVMAMATSADPSVPVCILCDGGHLLPSCPVFIGM</sequence>
<protein>
    <submittedName>
        <fullName evidence="1">Uncharacterized protein</fullName>
    </submittedName>
</protein>
<name>A0A085LQ17_9BILA</name>
<dbReference type="Proteomes" id="UP000030764">
    <property type="component" value="Unassembled WGS sequence"/>
</dbReference>
<organism evidence="1 2">
    <name type="scientific">Trichuris suis</name>
    <name type="common">pig whipworm</name>
    <dbReference type="NCBI Taxonomy" id="68888"/>
    <lineage>
        <taxon>Eukaryota</taxon>
        <taxon>Metazoa</taxon>
        <taxon>Ecdysozoa</taxon>
        <taxon>Nematoda</taxon>
        <taxon>Enoplea</taxon>
        <taxon>Dorylaimia</taxon>
        <taxon>Trichinellida</taxon>
        <taxon>Trichuridae</taxon>
        <taxon>Trichuris</taxon>
    </lineage>
</organism>
<dbReference type="AlphaFoldDB" id="A0A085LQ17"/>
<evidence type="ECO:0000313" key="2">
    <source>
        <dbReference type="Proteomes" id="UP000030764"/>
    </source>
</evidence>
<evidence type="ECO:0000313" key="1">
    <source>
        <dbReference type="EMBL" id="KFD47063.1"/>
    </source>
</evidence>
<dbReference type="EMBL" id="KL363341">
    <property type="protein sequence ID" value="KFD47063.1"/>
    <property type="molecule type" value="Genomic_DNA"/>
</dbReference>
<reference evidence="1 2" key="1">
    <citation type="journal article" date="2014" name="Nat. Genet.">
        <title>Genome and transcriptome of the porcine whipworm Trichuris suis.</title>
        <authorList>
            <person name="Jex A.R."/>
            <person name="Nejsum P."/>
            <person name="Schwarz E.M."/>
            <person name="Hu L."/>
            <person name="Young N.D."/>
            <person name="Hall R.S."/>
            <person name="Korhonen P.K."/>
            <person name="Liao S."/>
            <person name="Thamsborg S."/>
            <person name="Xia J."/>
            <person name="Xu P."/>
            <person name="Wang S."/>
            <person name="Scheerlinck J.P."/>
            <person name="Hofmann A."/>
            <person name="Sternberg P.W."/>
            <person name="Wang J."/>
            <person name="Gasser R.B."/>
        </authorList>
    </citation>
    <scope>NUCLEOTIDE SEQUENCE [LARGE SCALE GENOMIC DNA]</scope>
    <source>
        <strain evidence="1">DCEP-RM93M</strain>
    </source>
</reference>
<gene>
    <name evidence="1" type="ORF">M513_12051</name>
</gene>